<dbReference type="PATRIC" id="fig|1423774.3.peg.1028"/>
<dbReference type="Proteomes" id="UP000051302">
    <property type="component" value="Unassembled WGS sequence"/>
</dbReference>
<name>A0A0R1WKV6_9LACO</name>
<keyword evidence="2" id="KW-1185">Reference proteome</keyword>
<accession>A0A0R1WKV6</accession>
<organism evidence="1 2">
    <name type="scientific">Companilactobacillus nantensis DSM 16982</name>
    <dbReference type="NCBI Taxonomy" id="1423774"/>
    <lineage>
        <taxon>Bacteria</taxon>
        <taxon>Bacillati</taxon>
        <taxon>Bacillota</taxon>
        <taxon>Bacilli</taxon>
        <taxon>Lactobacillales</taxon>
        <taxon>Lactobacillaceae</taxon>
        <taxon>Companilactobacillus</taxon>
    </lineage>
</organism>
<dbReference type="STRING" id="1423774.FD31_GL000986"/>
<evidence type="ECO:0000313" key="1">
    <source>
        <dbReference type="EMBL" id="KRM18439.1"/>
    </source>
</evidence>
<dbReference type="EMBL" id="AZFV01000002">
    <property type="protein sequence ID" value="KRM18439.1"/>
    <property type="molecule type" value="Genomic_DNA"/>
</dbReference>
<comment type="caution">
    <text evidence="1">The sequence shown here is derived from an EMBL/GenBank/DDBJ whole genome shotgun (WGS) entry which is preliminary data.</text>
</comment>
<proteinExistence type="predicted"/>
<dbReference type="RefSeq" id="WP_057890963.1">
    <property type="nucleotide sequence ID" value="NZ_AZFV01000002.1"/>
</dbReference>
<evidence type="ECO:0000313" key="2">
    <source>
        <dbReference type="Proteomes" id="UP000051302"/>
    </source>
</evidence>
<sequence>MAIAKIEIDDAEIDEKIESRINAVIRKMPLWPPVMNTKQMISYVPFSGRRLYAVLFIYRNWLDEENGGCVYYPRPGQAYQFRRKDFDQWMYDHWIDIITIDMKEFEKDKVAYKASLI</sequence>
<gene>
    <name evidence="1" type="ORF">FD31_GL000986</name>
</gene>
<protein>
    <submittedName>
        <fullName evidence="1">Uncharacterized protein</fullName>
    </submittedName>
</protein>
<reference evidence="1 2" key="1">
    <citation type="journal article" date="2015" name="Genome Announc.">
        <title>Expanding the biotechnology potential of lactobacilli through comparative genomics of 213 strains and associated genera.</title>
        <authorList>
            <person name="Sun Z."/>
            <person name="Harris H.M."/>
            <person name="McCann A."/>
            <person name="Guo C."/>
            <person name="Argimon S."/>
            <person name="Zhang W."/>
            <person name="Yang X."/>
            <person name="Jeffery I.B."/>
            <person name="Cooney J.C."/>
            <person name="Kagawa T.F."/>
            <person name="Liu W."/>
            <person name="Song Y."/>
            <person name="Salvetti E."/>
            <person name="Wrobel A."/>
            <person name="Rasinkangas P."/>
            <person name="Parkhill J."/>
            <person name="Rea M.C."/>
            <person name="O'Sullivan O."/>
            <person name="Ritari J."/>
            <person name="Douillard F.P."/>
            <person name="Paul Ross R."/>
            <person name="Yang R."/>
            <person name="Briner A.E."/>
            <person name="Felis G.E."/>
            <person name="de Vos W.M."/>
            <person name="Barrangou R."/>
            <person name="Klaenhammer T.R."/>
            <person name="Caufield P.W."/>
            <person name="Cui Y."/>
            <person name="Zhang H."/>
            <person name="O'Toole P.W."/>
        </authorList>
    </citation>
    <scope>NUCLEOTIDE SEQUENCE [LARGE SCALE GENOMIC DNA]</scope>
    <source>
        <strain evidence="1 2">DSM 16982</strain>
    </source>
</reference>
<dbReference type="AlphaFoldDB" id="A0A0R1WKV6"/>